<proteinExistence type="predicted"/>
<feature type="transmembrane region" description="Helical" evidence="1">
    <location>
        <begin position="39"/>
        <end position="56"/>
    </location>
</feature>
<sequence length="120" mass="13674">MGGGLFGTPLYLNPKCLAFSAFVLAVYWLPHPKEWSHRAVAAFLLACSAYVLMAWYDVIYDCNDHLRITILGWMWGWAKPPEYRKGFDALPVKYKKIVRAVDIAVLAVVVLALVYPYLHK</sequence>
<dbReference type="EMBL" id="MN739947">
    <property type="protein sequence ID" value="QHT79269.1"/>
    <property type="molecule type" value="Genomic_DNA"/>
</dbReference>
<evidence type="ECO:0000256" key="1">
    <source>
        <dbReference type="SAM" id="Phobius"/>
    </source>
</evidence>
<keyword evidence="1" id="KW-0812">Transmembrane</keyword>
<dbReference type="AlphaFoldDB" id="A0A6C0HFJ1"/>
<protein>
    <submittedName>
        <fullName evidence="2">Uncharacterized protein</fullName>
    </submittedName>
</protein>
<reference evidence="2" key="1">
    <citation type="journal article" date="2020" name="Nature">
        <title>Giant virus diversity and host interactions through global metagenomics.</title>
        <authorList>
            <person name="Schulz F."/>
            <person name="Roux S."/>
            <person name="Paez-Espino D."/>
            <person name="Jungbluth S."/>
            <person name="Walsh D.A."/>
            <person name="Denef V.J."/>
            <person name="McMahon K.D."/>
            <person name="Konstantinidis K.T."/>
            <person name="Eloe-Fadrosh E.A."/>
            <person name="Kyrpides N.C."/>
            <person name="Woyke T."/>
        </authorList>
    </citation>
    <scope>NUCLEOTIDE SEQUENCE</scope>
    <source>
        <strain evidence="2">GVMAG-M-3300023179-99</strain>
    </source>
</reference>
<organism evidence="2">
    <name type="scientific">viral metagenome</name>
    <dbReference type="NCBI Taxonomy" id="1070528"/>
    <lineage>
        <taxon>unclassified sequences</taxon>
        <taxon>metagenomes</taxon>
        <taxon>organismal metagenomes</taxon>
    </lineage>
</organism>
<evidence type="ECO:0000313" key="2">
    <source>
        <dbReference type="EMBL" id="QHT79269.1"/>
    </source>
</evidence>
<feature type="transmembrane region" description="Helical" evidence="1">
    <location>
        <begin position="12"/>
        <end position="30"/>
    </location>
</feature>
<feature type="transmembrane region" description="Helical" evidence="1">
    <location>
        <begin position="97"/>
        <end position="118"/>
    </location>
</feature>
<accession>A0A6C0HFJ1</accession>
<name>A0A6C0HFJ1_9ZZZZ</name>
<keyword evidence="1" id="KW-0472">Membrane</keyword>
<keyword evidence="1" id="KW-1133">Transmembrane helix</keyword>